<reference evidence="2 3" key="1">
    <citation type="submission" date="2019-02" db="EMBL/GenBank/DDBJ databases">
        <title>Deep-cultivation of Planctomycetes and their phenomic and genomic characterization uncovers novel biology.</title>
        <authorList>
            <person name="Wiegand S."/>
            <person name="Jogler M."/>
            <person name="Boedeker C."/>
            <person name="Pinto D."/>
            <person name="Vollmers J."/>
            <person name="Rivas-Marin E."/>
            <person name="Kohn T."/>
            <person name="Peeters S.H."/>
            <person name="Heuer A."/>
            <person name="Rast P."/>
            <person name="Oberbeckmann S."/>
            <person name="Bunk B."/>
            <person name="Jeske O."/>
            <person name="Meyerdierks A."/>
            <person name="Storesund J.E."/>
            <person name="Kallscheuer N."/>
            <person name="Luecker S."/>
            <person name="Lage O.M."/>
            <person name="Pohl T."/>
            <person name="Merkel B.J."/>
            <person name="Hornburger P."/>
            <person name="Mueller R.-W."/>
            <person name="Bruemmer F."/>
            <person name="Labrenz M."/>
            <person name="Spormann A.M."/>
            <person name="Op den Camp H."/>
            <person name="Overmann J."/>
            <person name="Amann R."/>
            <person name="Jetten M.S.M."/>
            <person name="Mascher T."/>
            <person name="Medema M.H."/>
            <person name="Devos D.P."/>
            <person name="Kaster A.-K."/>
            <person name="Ovreas L."/>
            <person name="Rohde M."/>
            <person name="Galperin M.Y."/>
            <person name="Jogler C."/>
        </authorList>
    </citation>
    <scope>NUCLEOTIDE SEQUENCE [LARGE SCALE GENOMIC DNA]</scope>
    <source>
        <strain evidence="2 3">Pla110</strain>
    </source>
</reference>
<feature type="region of interest" description="Disordered" evidence="1">
    <location>
        <begin position="1"/>
        <end position="27"/>
    </location>
</feature>
<sequence length="71" mass="8027">MPGSPDPEKSDRKAIQPPRQTVQQKDQNLVPQVPLIRSTDLLGDNKEIQIQHGSELYRLCLTKSGKLILHK</sequence>
<evidence type="ECO:0000256" key="1">
    <source>
        <dbReference type="SAM" id="MobiDB-lite"/>
    </source>
</evidence>
<keyword evidence="3" id="KW-1185">Reference proteome</keyword>
<dbReference type="OrthoDB" id="290460at2"/>
<dbReference type="InterPro" id="IPR019600">
    <property type="entry name" value="Hemin_uptake_protein_HemP"/>
</dbReference>
<dbReference type="Gene3D" id="2.10.70.10">
    <property type="entry name" value="Complement Module, domain 1"/>
    <property type="match status" value="1"/>
</dbReference>
<dbReference type="Pfam" id="PF10636">
    <property type="entry name" value="hemP"/>
    <property type="match status" value="1"/>
</dbReference>
<feature type="compositionally biased region" description="Basic and acidic residues" evidence="1">
    <location>
        <begin position="1"/>
        <end position="14"/>
    </location>
</feature>
<evidence type="ECO:0000313" key="3">
    <source>
        <dbReference type="Proteomes" id="UP000317178"/>
    </source>
</evidence>
<accession>A0A518CT38</accession>
<protein>
    <submittedName>
        <fullName evidence="2">Hemin uptake protein hemP</fullName>
    </submittedName>
</protein>
<evidence type="ECO:0000313" key="2">
    <source>
        <dbReference type="EMBL" id="QDU82393.1"/>
    </source>
</evidence>
<name>A0A518CT38_9PLAN</name>
<feature type="compositionally biased region" description="Polar residues" evidence="1">
    <location>
        <begin position="18"/>
        <end position="27"/>
    </location>
</feature>
<proteinExistence type="predicted"/>
<gene>
    <name evidence="2" type="ORF">Pla110_41480</name>
</gene>
<dbReference type="Proteomes" id="UP000317178">
    <property type="component" value="Chromosome"/>
</dbReference>
<dbReference type="KEGG" id="plon:Pla110_41480"/>
<dbReference type="EMBL" id="CP036281">
    <property type="protein sequence ID" value="QDU82393.1"/>
    <property type="molecule type" value="Genomic_DNA"/>
</dbReference>
<dbReference type="RefSeq" id="WP_144998543.1">
    <property type="nucleotide sequence ID" value="NZ_CP036281.1"/>
</dbReference>
<organism evidence="2 3">
    <name type="scientific">Polystyrenella longa</name>
    <dbReference type="NCBI Taxonomy" id="2528007"/>
    <lineage>
        <taxon>Bacteria</taxon>
        <taxon>Pseudomonadati</taxon>
        <taxon>Planctomycetota</taxon>
        <taxon>Planctomycetia</taxon>
        <taxon>Planctomycetales</taxon>
        <taxon>Planctomycetaceae</taxon>
        <taxon>Polystyrenella</taxon>
    </lineage>
</organism>
<dbReference type="AlphaFoldDB" id="A0A518CT38"/>